<feature type="binding site" evidence="2">
    <location>
        <position position="295"/>
    </location>
    <ligand>
        <name>Mg(2+)</name>
        <dbReference type="ChEBI" id="CHEBI:18420"/>
    </ligand>
</feature>
<evidence type="ECO:0000256" key="2">
    <source>
        <dbReference type="PIRSR" id="PIRSR000615-3"/>
    </source>
</evidence>
<feature type="active site" description="Proton acceptor" evidence="1">
    <location>
        <position position="277"/>
    </location>
</feature>
<keyword evidence="2" id="KW-0460">Magnesium</keyword>
<dbReference type="Pfam" id="PF07714">
    <property type="entry name" value="PK_Tyr_Ser-Thr"/>
    <property type="match status" value="1"/>
</dbReference>
<accession>A0AAD2CL25</accession>
<protein>
    <recommendedName>
        <fullName evidence="4">Protein kinase domain-containing protein</fullName>
    </recommendedName>
</protein>
<evidence type="ECO:0000313" key="6">
    <source>
        <dbReference type="Proteomes" id="UP001295423"/>
    </source>
</evidence>
<sequence length="426" mass="47762">MAALVVTSGHASHGSNPNFKEEIQHATVEDLKRTATLVVADETADSGVYDSALEEKIPRFEMNEIRLGRTLGRGGFCTVTEIEKVKIAGGETNTSRFRLKKSRSSLDSSDKGGDDMEWKSVASESRKDLENQSEPFSRTQLAFLSRKKSRKKGGYFALKQVTLEMASLNKVNYLKGLVDLSTEAKLLAALDHENIIRLCGVSMEGFSDFIIIERLQETLSGRLKKWMKTDRQCKGVTGVFTGSKMKKVALDRERISTAYSIATGIDYLHSRNVIFRDLKPDNVGFDGHGITKIFDFGLAKELKESRRTDDGLYQMTSFTGAVRYMAPEVGLGMPYNLSVDVYSWSMILWFILALEPPYGFYTEDMIIDRVFKRGSRPAVFESWSHELGNLMKCSWDSTISKRPGFSEICNVLRSEMSIKGKSGTRS</sequence>
<organism evidence="5 6">
    <name type="scientific">Cylindrotheca closterium</name>
    <dbReference type="NCBI Taxonomy" id="2856"/>
    <lineage>
        <taxon>Eukaryota</taxon>
        <taxon>Sar</taxon>
        <taxon>Stramenopiles</taxon>
        <taxon>Ochrophyta</taxon>
        <taxon>Bacillariophyta</taxon>
        <taxon>Bacillariophyceae</taxon>
        <taxon>Bacillariophycidae</taxon>
        <taxon>Bacillariales</taxon>
        <taxon>Bacillariaceae</taxon>
        <taxon>Cylindrotheca</taxon>
    </lineage>
</organism>
<dbReference type="Gene3D" id="1.10.510.10">
    <property type="entry name" value="Transferase(Phosphotransferase) domain 1"/>
    <property type="match status" value="1"/>
</dbReference>
<dbReference type="EMBL" id="CAKOGP040000495">
    <property type="protein sequence ID" value="CAJ1935671.1"/>
    <property type="molecule type" value="Genomic_DNA"/>
</dbReference>
<feature type="region of interest" description="Disordered" evidence="3">
    <location>
        <begin position="98"/>
        <end position="133"/>
    </location>
</feature>
<dbReference type="InterPro" id="IPR050167">
    <property type="entry name" value="Ser_Thr_protein_kinase"/>
</dbReference>
<dbReference type="InterPro" id="IPR000719">
    <property type="entry name" value="Prot_kinase_dom"/>
</dbReference>
<dbReference type="PROSITE" id="PS50011">
    <property type="entry name" value="PROTEIN_KINASE_DOM"/>
    <property type="match status" value="1"/>
</dbReference>
<dbReference type="GO" id="GO:0005524">
    <property type="term" value="F:ATP binding"/>
    <property type="evidence" value="ECO:0007669"/>
    <property type="project" value="InterPro"/>
</dbReference>
<name>A0AAD2CL25_9STRA</name>
<dbReference type="PANTHER" id="PTHR23257">
    <property type="entry name" value="SERINE-THREONINE PROTEIN KINASE"/>
    <property type="match status" value="1"/>
</dbReference>
<comment type="caution">
    <text evidence="5">The sequence shown here is derived from an EMBL/GenBank/DDBJ whole genome shotgun (WGS) entry which is preliminary data.</text>
</comment>
<evidence type="ECO:0000259" key="4">
    <source>
        <dbReference type="PROSITE" id="PS50011"/>
    </source>
</evidence>
<dbReference type="Proteomes" id="UP001295423">
    <property type="component" value="Unassembled WGS sequence"/>
</dbReference>
<keyword evidence="2" id="KW-0479">Metal-binding</keyword>
<reference evidence="5" key="1">
    <citation type="submission" date="2023-08" db="EMBL/GenBank/DDBJ databases">
        <authorList>
            <person name="Audoor S."/>
            <person name="Bilcke G."/>
        </authorList>
    </citation>
    <scope>NUCLEOTIDE SEQUENCE</scope>
</reference>
<dbReference type="InterPro" id="IPR011009">
    <property type="entry name" value="Kinase-like_dom_sf"/>
</dbReference>
<dbReference type="PANTHER" id="PTHR23257:SF958">
    <property type="entry name" value="SERINE_THREONINE-PROTEIN KINASE WNK4"/>
    <property type="match status" value="1"/>
</dbReference>
<feature type="domain" description="Protein kinase" evidence="4">
    <location>
        <begin position="65"/>
        <end position="418"/>
    </location>
</feature>
<dbReference type="SUPFAM" id="SSF56112">
    <property type="entry name" value="Protein kinase-like (PK-like)"/>
    <property type="match status" value="1"/>
</dbReference>
<dbReference type="AlphaFoldDB" id="A0AAD2CL25"/>
<dbReference type="SMART" id="SM00220">
    <property type="entry name" value="S_TKc"/>
    <property type="match status" value="1"/>
</dbReference>
<dbReference type="GO" id="GO:0005737">
    <property type="term" value="C:cytoplasm"/>
    <property type="evidence" value="ECO:0007669"/>
    <property type="project" value="TreeGrafter"/>
</dbReference>
<gene>
    <name evidence="5" type="ORF">CYCCA115_LOCUS4857</name>
</gene>
<dbReference type="GO" id="GO:0046872">
    <property type="term" value="F:metal ion binding"/>
    <property type="evidence" value="ECO:0007669"/>
    <property type="project" value="UniProtKB-KW"/>
</dbReference>
<dbReference type="Gene3D" id="3.30.200.20">
    <property type="entry name" value="Phosphorylase Kinase, domain 1"/>
    <property type="match status" value="1"/>
</dbReference>
<feature type="binding site" evidence="2">
    <location>
        <position position="282"/>
    </location>
    <ligand>
        <name>Mg(2+)</name>
        <dbReference type="ChEBI" id="CHEBI:18420"/>
    </ligand>
</feature>
<dbReference type="InterPro" id="IPR001245">
    <property type="entry name" value="Ser-Thr/Tyr_kinase_cat_dom"/>
</dbReference>
<evidence type="ECO:0000256" key="1">
    <source>
        <dbReference type="PIRSR" id="PIRSR000615-1"/>
    </source>
</evidence>
<evidence type="ECO:0000313" key="5">
    <source>
        <dbReference type="EMBL" id="CAJ1935671.1"/>
    </source>
</evidence>
<dbReference type="GO" id="GO:0007165">
    <property type="term" value="P:signal transduction"/>
    <property type="evidence" value="ECO:0007669"/>
    <property type="project" value="TreeGrafter"/>
</dbReference>
<dbReference type="GO" id="GO:0004672">
    <property type="term" value="F:protein kinase activity"/>
    <property type="evidence" value="ECO:0007669"/>
    <property type="project" value="InterPro"/>
</dbReference>
<evidence type="ECO:0000256" key="3">
    <source>
        <dbReference type="SAM" id="MobiDB-lite"/>
    </source>
</evidence>
<keyword evidence="6" id="KW-1185">Reference proteome</keyword>
<proteinExistence type="predicted"/>
<feature type="compositionally biased region" description="Basic and acidic residues" evidence="3">
    <location>
        <begin position="108"/>
        <end position="130"/>
    </location>
</feature>